<dbReference type="AlphaFoldDB" id="A0A8J3RHD6"/>
<comment type="caution">
    <text evidence="1">The sequence shown here is derived from an EMBL/GenBank/DDBJ whole genome shotgun (WGS) entry which is preliminary data.</text>
</comment>
<organism evidence="1 2">
    <name type="scientific">Sphaerimonospora thailandensis</name>
    <dbReference type="NCBI Taxonomy" id="795644"/>
    <lineage>
        <taxon>Bacteria</taxon>
        <taxon>Bacillati</taxon>
        <taxon>Actinomycetota</taxon>
        <taxon>Actinomycetes</taxon>
        <taxon>Streptosporangiales</taxon>
        <taxon>Streptosporangiaceae</taxon>
        <taxon>Sphaerimonospora</taxon>
    </lineage>
</organism>
<gene>
    <name evidence="1" type="ORF">Mth01_46110</name>
</gene>
<accession>A0A8J3RHD6</accession>
<reference evidence="1" key="1">
    <citation type="submission" date="2021-01" db="EMBL/GenBank/DDBJ databases">
        <title>Whole genome shotgun sequence of Sphaerimonospora thailandensis NBRC 107569.</title>
        <authorList>
            <person name="Komaki H."/>
            <person name="Tamura T."/>
        </authorList>
    </citation>
    <scope>NUCLEOTIDE SEQUENCE</scope>
    <source>
        <strain evidence="1">NBRC 107569</strain>
    </source>
</reference>
<dbReference type="Proteomes" id="UP000610966">
    <property type="component" value="Unassembled WGS sequence"/>
</dbReference>
<keyword evidence="2" id="KW-1185">Reference proteome</keyword>
<dbReference type="EMBL" id="BOOG01000050">
    <property type="protein sequence ID" value="GIH72358.1"/>
    <property type="molecule type" value="Genomic_DNA"/>
</dbReference>
<proteinExistence type="predicted"/>
<sequence>MPCLVAGDKEDCVATWVDLASGGPEAIFADPDVDALVEVLAAVQATAVPEENAA</sequence>
<evidence type="ECO:0000313" key="1">
    <source>
        <dbReference type="EMBL" id="GIH72358.1"/>
    </source>
</evidence>
<evidence type="ECO:0000313" key="2">
    <source>
        <dbReference type="Proteomes" id="UP000610966"/>
    </source>
</evidence>
<dbReference type="RefSeq" id="WP_204018021.1">
    <property type="nucleotide sequence ID" value="NZ_BOOG01000050.1"/>
</dbReference>
<name>A0A8J3RHD6_9ACTN</name>
<protein>
    <submittedName>
        <fullName evidence="1">Uncharacterized protein</fullName>
    </submittedName>
</protein>